<dbReference type="SUPFAM" id="SSF53474">
    <property type="entry name" value="alpha/beta-Hydrolases"/>
    <property type="match status" value="1"/>
</dbReference>
<evidence type="ECO:0000313" key="1">
    <source>
        <dbReference type="EMBL" id="GAA2033433.1"/>
    </source>
</evidence>
<evidence type="ECO:0000313" key="2">
    <source>
        <dbReference type="Proteomes" id="UP001501461"/>
    </source>
</evidence>
<gene>
    <name evidence="1" type="ORF">GCM10009720_12420</name>
</gene>
<evidence type="ECO:0008006" key="3">
    <source>
        <dbReference type="Google" id="ProtNLM"/>
    </source>
</evidence>
<dbReference type="EMBL" id="BAAAMN010000018">
    <property type="protein sequence ID" value="GAA2033433.1"/>
    <property type="molecule type" value="Genomic_DNA"/>
</dbReference>
<dbReference type="RefSeq" id="WP_343956755.1">
    <property type="nucleotide sequence ID" value="NZ_BAAAMN010000018.1"/>
</dbReference>
<accession>A0ABP5FV03</accession>
<proteinExistence type="predicted"/>
<comment type="caution">
    <text evidence="1">The sequence shown here is derived from an EMBL/GenBank/DDBJ whole genome shotgun (WGS) entry which is preliminary data.</text>
</comment>
<dbReference type="Gene3D" id="3.40.50.1820">
    <property type="entry name" value="alpha/beta hydrolase"/>
    <property type="match status" value="1"/>
</dbReference>
<keyword evidence="2" id="KW-1185">Reference proteome</keyword>
<dbReference type="Proteomes" id="UP001501461">
    <property type="component" value="Unassembled WGS sequence"/>
</dbReference>
<name>A0ABP5FV03_9MICC</name>
<dbReference type="InterPro" id="IPR029058">
    <property type="entry name" value="AB_hydrolase_fold"/>
</dbReference>
<protein>
    <recommendedName>
        <fullName evidence="3">Phospholipase/carboxylesterase/thioesterase domain-containing protein</fullName>
    </recommendedName>
</protein>
<organism evidence="1 2">
    <name type="scientific">Yaniella flava</name>
    <dbReference type="NCBI Taxonomy" id="287930"/>
    <lineage>
        <taxon>Bacteria</taxon>
        <taxon>Bacillati</taxon>
        <taxon>Actinomycetota</taxon>
        <taxon>Actinomycetes</taxon>
        <taxon>Micrococcales</taxon>
        <taxon>Micrococcaceae</taxon>
        <taxon>Yaniella</taxon>
    </lineage>
</organism>
<sequence length="203" mass="21881">MYPETLDTGHRVIWSHPAHARNTALVLILHDADSTVDTAAEHTFGHLPENTTGLAIQAGHEATFGHSWFNSRHYANPNFPEIIAAAHRVFDAIDDDEYGTTGYTSIQVLGIGQGAALATTMLRVRPEAITGVVGINGYIIDNPMLAALDSPEATMTNTPVLWVVTGQPEPSADFARDWLTGHTRVTEAETPSAITPFLLQNGS</sequence>
<reference evidence="2" key="1">
    <citation type="journal article" date="2019" name="Int. J. Syst. Evol. Microbiol.">
        <title>The Global Catalogue of Microorganisms (GCM) 10K type strain sequencing project: providing services to taxonomists for standard genome sequencing and annotation.</title>
        <authorList>
            <consortium name="The Broad Institute Genomics Platform"/>
            <consortium name="The Broad Institute Genome Sequencing Center for Infectious Disease"/>
            <person name="Wu L."/>
            <person name="Ma J."/>
        </authorList>
    </citation>
    <scope>NUCLEOTIDE SEQUENCE [LARGE SCALE GENOMIC DNA]</scope>
    <source>
        <strain evidence="2">JCM 13595</strain>
    </source>
</reference>